<protein>
    <submittedName>
        <fullName evidence="3">Anti-anti-sigma factor</fullName>
    </submittedName>
</protein>
<dbReference type="PANTHER" id="PTHR33495">
    <property type="entry name" value="ANTI-SIGMA FACTOR ANTAGONIST TM_1081-RELATED-RELATED"/>
    <property type="match status" value="1"/>
</dbReference>
<dbReference type="PANTHER" id="PTHR33495:SF2">
    <property type="entry name" value="ANTI-SIGMA FACTOR ANTAGONIST TM_1081-RELATED"/>
    <property type="match status" value="1"/>
</dbReference>
<keyword evidence="4" id="KW-1185">Reference proteome</keyword>
<dbReference type="CDD" id="cd07043">
    <property type="entry name" value="STAS_anti-anti-sigma_factors"/>
    <property type="match status" value="1"/>
</dbReference>
<dbReference type="InterPro" id="IPR036513">
    <property type="entry name" value="STAS_dom_sf"/>
</dbReference>
<feature type="domain" description="STAS" evidence="2">
    <location>
        <begin position="194"/>
        <end position="296"/>
    </location>
</feature>
<gene>
    <name evidence="3" type="ORF">SAMN05421803_12246</name>
</gene>
<feature type="region of interest" description="Disordered" evidence="1">
    <location>
        <begin position="1"/>
        <end position="21"/>
    </location>
</feature>
<dbReference type="PROSITE" id="PS50801">
    <property type="entry name" value="STAS"/>
    <property type="match status" value="1"/>
</dbReference>
<dbReference type="RefSeq" id="WP_073382750.1">
    <property type="nucleotide sequence ID" value="NZ_FQZK01000022.1"/>
</dbReference>
<dbReference type="GO" id="GO:0043856">
    <property type="term" value="F:anti-sigma factor antagonist activity"/>
    <property type="evidence" value="ECO:0007669"/>
    <property type="project" value="TreeGrafter"/>
</dbReference>
<name>A0A1M6T581_9ACTN</name>
<dbReference type="EMBL" id="FQZK01000022">
    <property type="protein sequence ID" value="SHK52121.1"/>
    <property type="molecule type" value="Genomic_DNA"/>
</dbReference>
<feature type="compositionally biased region" description="Polar residues" evidence="1">
    <location>
        <begin position="1"/>
        <end position="17"/>
    </location>
</feature>
<dbReference type="Pfam" id="PF19457">
    <property type="entry name" value="DUF5994"/>
    <property type="match status" value="1"/>
</dbReference>
<evidence type="ECO:0000256" key="1">
    <source>
        <dbReference type="SAM" id="MobiDB-lite"/>
    </source>
</evidence>
<dbReference type="InterPro" id="IPR002645">
    <property type="entry name" value="STAS_dom"/>
</dbReference>
<sequence>MASFTSHPPIESDSQPSVPRLRLNPIPHRGAVLDGGWWPRSGDPVAELPGLVLALDDRRGPVHLLELGVTGWYRRPGFLAVAGRAVRLSWSLETPPDLLVAVGANGSRTRLLVVPPGVAAFSAWSAIDLAALSTNTSRASEIMDAASLLMPSPRTPQEMDWESEGGGLYQAGGRRTRVSRRSAVSWRKHKRGTLVRVVGDIDLVTFSEYRTRLFEVVRDRGERGRRGEKVVIDLSGVVFFSAAGLSLLAEVRDRAERAGVDLRLAAPSARVAALLELTGRHGLPPVHATVGEAMAG</sequence>
<dbReference type="SUPFAM" id="SSF52091">
    <property type="entry name" value="SpoIIaa-like"/>
    <property type="match status" value="1"/>
</dbReference>
<organism evidence="3 4">
    <name type="scientific">Nocardiopsis flavescens</name>
    <dbReference type="NCBI Taxonomy" id="758803"/>
    <lineage>
        <taxon>Bacteria</taxon>
        <taxon>Bacillati</taxon>
        <taxon>Actinomycetota</taxon>
        <taxon>Actinomycetes</taxon>
        <taxon>Streptosporangiales</taxon>
        <taxon>Nocardiopsidaceae</taxon>
        <taxon>Nocardiopsis</taxon>
    </lineage>
</organism>
<proteinExistence type="predicted"/>
<dbReference type="STRING" id="758803.SAMN05421803_12246"/>
<evidence type="ECO:0000259" key="2">
    <source>
        <dbReference type="PROSITE" id="PS50801"/>
    </source>
</evidence>
<evidence type="ECO:0000313" key="3">
    <source>
        <dbReference type="EMBL" id="SHK52121.1"/>
    </source>
</evidence>
<dbReference type="OrthoDB" id="3785441at2"/>
<dbReference type="Gene3D" id="3.30.750.24">
    <property type="entry name" value="STAS domain"/>
    <property type="match status" value="1"/>
</dbReference>
<accession>A0A1M6T581</accession>
<dbReference type="AlphaFoldDB" id="A0A1M6T581"/>
<dbReference type="Proteomes" id="UP000184452">
    <property type="component" value="Unassembled WGS sequence"/>
</dbReference>
<reference evidence="3 4" key="1">
    <citation type="submission" date="2016-11" db="EMBL/GenBank/DDBJ databases">
        <authorList>
            <person name="Jaros S."/>
            <person name="Januszkiewicz K."/>
            <person name="Wedrychowicz H."/>
        </authorList>
    </citation>
    <scope>NUCLEOTIDE SEQUENCE [LARGE SCALE GENOMIC DNA]</scope>
    <source>
        <strain evidence="3 4">CGMCC 4.5723</strain>
    </source>
</reference>
<dbReference type="Pfam" id="PF01740">
    <property type="entry name" value="STAS"/>
    <property type="match status" value="1"/>
</dbReference>
<evidence type="ECO:0000313" key="4">
    <source>
        <dbReference type="Proteomes" id="UP000184452"/>
    </source>
</evidence>
<dbReference type="InterPro" id="IPR046036">
    <property type="entry name" value="DUF5994"/>
</dbReference>